<evidence type="ECO:0000256" key="1">
    <source>
        <dbReference type="SAM" id="SignalP"/>
    </source>
</evidence>
<feature type="signal peptide" evidence="1">
    <location>
        <begin position="1"/>
        <end position="18"/>
    </location>
</feature>
<keyword evidence="1" id="KW-0732">Signal</keyword>
<accession>A0AAF3ERV9</accession>
<keyword evidence="2" id="KW-1185">Reference proteome</keyword>
<sequence>MKLSVLLFIFAFLALSMAHYAKYPQELKAKYPKYPEQPQDLKANYPKYPGEPQILKANYPKGYPEGQKCAYGMRYDYICGDRSCSWECVYYQ</sequence>
<dbReference type="Proteomes" id="UP000887575">
    <property type="component" value="Unassembled WGS sequence"/>
</dbReference>
<evidence type="ECO:0000313" key="3">
    <source>
        <dbReference type="WBParaSite" id="MBELARI_LOCUS16856"/>
    </source>
</evidence>
<organism evidence="2 3">
    <name type="scientific">Mesorhabditis belari</name>
    <dbReference type="NCBI Taxonomy" id="2138241"/>
    <lineage>
        <taxon>Eukaryota</taxon>
        <taxon>Metazoa</taxon>
        <taxon>Ecdysozoa</taxon>
        <taxon>Nematoda</taxon>
        <taxon>Chromadorea</taxon>
        <taxon>Rhabditida</taxon>
        <taxon>Rhabditina</taxon>
        <taxon>Rhabditomorpha</taxon>
        <taxon>Rhabditoidea</taxon>
        <taxon>Rhabditidae</taxon>
        <taxon>Mesorhabditinae</taxon>
        <taxon>Mesorhabditis</taxon>
    </lineage>
</organism>
<evidence type="ECO:0000313" key="2">
    <source>
        <dbReference type="Proteomes" id="UP000887575"/>
    </source>
</evidence>
<name>A0AAF3ERV9_9BILA</name>
<reference evidence="3" key="1">
    <citation type="submission" date="2024-02" db="UniProtKB">
        <authorList>
            <consortium name="WormBaseParasite"/>
        </authorList>
    </citation>
    <scope>IDENTIFICATION</scope>
</reference>
<dbReference type="AlphaFoldDB" id="A0AAF3ERV9"/>
<protein>
    <submittedName>
        <fullName evidence="3">Uncharacterized protein</fullName>
    </submittedName>
</protein>
<proteinExistence type="predicted"/>
<dbReference type="WBParaSite" id="MBELARI_LOCUS16856">
    <property type="protein sequence ID" value="MBELARI_LOCUS16856"/>
    <property type="gene ID" value="MBELARI_LOCUS16856"/>
</dbReference>
<feature type="chain" id="PRO_5042253931" evidence="1">
    <location>
        <begin position="19"/>
        <end position="92"/>
    </location>
</feature>